<dbReference type="Gene3D" id="3.90.70.10">
    <property type="entry name" value="Cysteine proteinases"/>
    <property type="match status" value="1"/>
</dbReference>
<dbReference type="InterPro" id="IPR003593">
    <property type="entry name" value="AAA+_ATPase"/>
</dbReference>
<dbReference type="InterPro" id="IPR005074">
    <property type="entry name" value="Peptidase_C39"/>
</dbReference>
<keyword evidence="7 9" id="KW-1133">Transmembrane helix</keyword>
<feature type="transmembrane region" description="Helical" evidence="9">
    <location>
        <begin position="190"/>
        <end position="212"/>
    </location>
</feature>
<evidence type="ECO:0000256" key="4">
    <source>
        <dbReference type="ARBA" id="ARBA00022692"/>
    </source>
</evidence>
<protein>
    <submittedName>
        <fullName evidence="13">ABC transporter related</fullName>
    </submittedName>
</protein>
<dbReference type="AlphaFoldDB" id="I4ELE3"/>
<dbReference type="PROSITE" id="PS50893">
    <property type="entry name" value="ABC_TRANSPORTER_2"/>
    <property type="match status" value="1"/>
</dbReference>
<keyword evidence="8 9" id="KW-0472">Membrane</keyword>
<dbReference type="InterPro" id="IPR017871">
    <property type="entry name" value="ABC_transporter-like_CS"/>
</dbReference>
<dbReference type="SUPFAM" id="SSF90123">
    <property type="entry name" value="ABC transporter transmembrane region"/>
    <property type="match status" value="1"/>
</dbReference>
<dbReference type="Pfam" id="PF00664">
    <property type="entry name" value="ABC_membrane"/>
    <property type="match status" value="1"/>
</dbReference>
<keyword evidence="4 9" id="KW-0812">Transmembrane</keyword>
<dbReference type="SMART" id="SM00382">
    <property type="entry name" value="AAA"/>
    <property type="match status" value="1"/>
</dbReference>
<organism evidence="13 14">
    <name type="scientific">Nitrolancea hollandica Lb</name>
    <dbReference type="NCBI Taxonomy" id="1129897"/>
    <lineage>
        <taxon>Bacteria</taxon>
        <taxon>Pseudomonadati</taxon>
        <taxon>Thermomicrobiota</taxon>
        <taxon>Thermomicrobia</taxon>
        <taxon>Sphaerobacterales</taxon>
        <taxon>Sphaerobacterineae</taxon>
        <taxon>Sphaerobacteraceae</taxon>
        <taxon>Nitrolancea</taxon>
    </lineage>
</organism>
<evidence type="ECO:0000259" key="10">
    <source>
        <dbReference type="PROSITE" id="PS50893"/>
    </source>
</evidence>
<evidence type="ECO:0000256" key="3">
    <source>
        <dbReference type="ARBA" id="ARBA00022475"/>
    </source>
</evidence>
<dbReference type="CDD" id="cd18779">
    <property type="entry name" value="ABC_6TM_T1SS_like"/>
    <property type="match status" value="1"/>
</dbReference>
<accession>I4ELE3</accession>
<evidence type="ECO:0000259" key="12">
    <source>
        <dbReference type="PROSITE" id="PS50990"/>
    </source>
</evidence>
<dbReference type="Pfam" id="PF03412">
    <property type="entry name" value="Peptidase_C39"/>
    <property type="match status" value="1"/>
</dbReference>
<sequence>MNAPRPVRGTSWWDRWMPSWHALRSVMLQLRRRHVPVMLQLSAVECSAACLAMILNYYGRKTSIAECRECVGVGRDGVTAQTIAKGARTYGLRVKAYSLEPANFPYVRLPAIVHWNFNHFVIVERWSPKRVEIIDPAAGRRRLSAEEFDEGFTGVALTFEPGVHFERRRTSAQPSLYQHLLAYLLHTPGLLIQILAASLVLQILGLALPVFTKVLVDQILPFQIVNVMPILGIGLVILILTQVVIGYLRAALLIFLQTRIDIQLMLGFFEHLLSLPLRFFERRASGDLLTRLGSNMLIRETLTNQAMSAVLDGTLVLGYLALLLSQDLFFGGVVLAVGLLQVAILLCTRRQVHALMQRDLAAGAESQSYLVEALTGIATLKASGAEDRAHDHWSNLFLNQTNVSLQRSHLAAIVNTALTTLSTFSPLVLLWFGALRVLDGTMSLGMMLALNALAAAVLTPVASLVVSGQRLQLVGAYLERLADVLEAEPEQDLAGAQPAPQLDGRIEITHVNFRYAPNAPVVVRDISIAIEPGQKVAIVGRTGSGKSTLVKLLLGLYTPTEGDIRYDGKSLQGLNRRTLRSQIGVVLQEPFLFSGSIRQNIAFNDPRLSLEQVMEAARLAAIDDEILRLPMGYETLIAEGGSGLSGGQRQRLALARAVAQKPAILVLDEATSHLDVVTESLVDRNLSHLACTRIVIAHRLSTIRNADVILVLDEGTIVERGSHEELLARSGYYTALVHSQLQDQAAEAGLA</sequence>
<dbReference type="InterPro" id="IPR036640">
    <property type="entry name" value="ABC1_TM_sf"/>
</dbReference>
<comment type="subcellular location">
    <subcellularLocation>
        <location evidence="1">Cell membrane</location>
        <topology evidence="1">Multi-pass membrane protein</topology>
    </subcellularLocation>
</comment>
<dbReference type="OrthoDB" id="9762778at2"/>
<feature type="transmembrane region" description="Helical" evidence="9">
    <location>
        <begin position="410"/>
        <end position="432"/>
    </location>
</feature>
<feature type="domain" description="ABC transporter" evidence="10">
    <location>
        <begin position="506"/>
        <end position="739"/>
    </location>
</feature>
<dbReference type="PROSITE" id="PS50990">
    <property type="entry name" value="PEPTIDASE_C39"/>
    <property type="match status" value="1"/>
</dbReference>
<evidence type="ECO:0000256" key="9">
    <source>
        <dbReference type="SAM" id="Phobius"/>
    </source>
</evidence>
<dbReference type="Proteomes" id="UP000004221">
    <property type="component" value="Unassembled WGS sequence"/>
</dbReference>
<dbReference type="PROSITE" id="PS00211">
    <property type="entry name" value="ABC_TRANSPORTER_1"/>
    <property type="match status" value="1"/>
</dbReference>
<name>I4ELE3_9BACT</name>
<dbReference type="GO" id="GO:0140359">
    <property type="term" value="F:ABC-type transporter activity"/>
    <property type="evidence" value="ECO:0007669"/>
    <property type="project" value="InterPro"/>
</dbReference>
<evidence type="ECO:0000256" key="1">
    <source>
        <dbReference type="ARBA" id="ARBA00004651"/>
    </source>
</evidence>
<keyword evidence="5" id="KW-0547">Nucleotide-binding</keyword>
<evidence type="ECO:0000256" key="6">
    <source>
        <dbReference type="ARBA" id="ARBA00022840"/>
    </source>
</evidence>
<reference evidence="13 14" key="1">
    <citation type="journal article" date="2012" name="ISME J.">
        <title>Nitrification expanded: discovery, physiology and genomics of a nitrite-oxidizing bacterium from the phylum Chloroflexi.</title>
        <authorList>
            <person name="Sorokin D.Y."/>
            <person name="Lucker S."/>
            <person name="Vejmelkova D."/>
            <person name="Kostrikina N.A."/>
            <person name="Kleerebezem R."/>
            <person name="Rijpstra W.I."/>
            <person name="Damste J.S."/>
            <person name="Le Paslier D."/>
            <person name="Muyzer G."/>
            <person name="Wagner M."/>
            <person name="van Loosdrecht M.C."/>
            <person name="Daims H."/>
        </authorList>
    </citation>
    <scope>NUCLEOTIDE SEQUENCE [LARGE SCALE GENOMIC DNA]</scope>
    <source>
        <strain evidence="14">none</strain>
    </source>
</reference>
<dbReference type="PANTHER" id="PTHR24221:SF606">
    <property type="entry name" value="COLICIN V SECRETION-PROCESSING ATP-BINDING PROTEIN"/>
    <property type="match status" value="1"/>
</dbReference>
<keyword evidence="6" id="KW-0067">ATP-binding</keyword>
<dbReference type="GO" id="GO:0005886">
    <property type="term" value="C:plasma membrane"/>
    <property type="evidence" value="ECO:0007669"/>
    <property type="project" value="UniProtKB-SubCell"/>
</dbReference>
<evidence type="ECO:0000256" key="7">
    <source>
        <dbReference type="ARBA" id="ARBA00022989"/>
    </source>
</evidence>
<dbReference type="GO" id="GO:0008233">
    <property type="term" value="F:peptidase activity"/>
    <property type="evidence" value="ECO:0007669"/>
    <property type="project" value="InterPro"/>
</dbReference>
<dbReference type="MEROPS" id="C39.005"/>
<dbReference type="InterPro" id="IPR039421">
    <property type="entry name" value="Type_1_exporter"/>
</dbReference>
<evidence type="ECO:0000256" key="2">
    <source>
        <dbReference type="ARBA" id="ARBA00022448"/>
    </source>
</evidence>
<dbReference type="Gene3D" id="3.40.50.300">
    <property type="entry name" value="P-loop containing nucleotide triphosphate hydrolases"/>
    <property type="match status" value="1"/>
</dbReference>
<dbReference type="SUPFAM" id="SSF52540">
    <property type="entry name" value="P-loop containing nucleoside triphosphate hydrolases"/>
    <property type="match status" value="1"/>
</dbReference>
<dbReference type="InterPro" id="IPR027417">
    <property type="entry name" value="P-loop_NTPase"/>
</dbReference>
<evidence type="ECO:0000313" key="13">
    <source>
        <dbReference type="EMBL" id="CCF85505.1"/>
    </source>
</evidence>
<dbReference type="Gene3D" id="1.20.1560.10">
    <property type="entry name" value="ABC transporter type 1, transmembrane domain"/>
    <property type="match status" value="1"/>
</dbReference>
<dbReference type="GO" id="GO:0016887">
    <property type="term" value="F:ATP hydrolysis activity"/>
    <property type="evidence" value="ECO:0007669"/>
    <property type="project" value="InterPro"/>
</dbReference>
<feature type="transmembrane region" description="Helical" evidence="9">
    <location>
        <begin position="444"/>
        <end position="466"/>
    </location>
</feature>
<dbReference type="GO" id="GO:0006508">
    <property type="term" value="P:proteolysis"/>
    <property type="evidence" value="ECO:0007669"/>
    <property type="project" value="InterPro"/>
</dbReference>
<evidence type="ECO:0000313" key="14">
    <source>
        <dbReference type="Proteomes" id="UP000004221"/>
    </source>
</evidence>
<proteinExistence type="predicted"/>
<dbReference type="PANTHER" id="PTHR24221">
    <property type="entry name" value="ATP-BINDING CASSETTE SUB-FAMILY B"/>
    <property type="match status" value="1"/>
</dbReference>
<evidence type="ECO:0000256" key="8">
    <source>
        <dbReference type="ARBA" id="ARBA00023136"/>
    </source>
</evidence>
<dbReference type="EMBL" id="CAGS01000449">
    <property type="protein sequence ID" value="CCF85505.1"/>
    <property type="molecule type" value="Genomic_DNA"/>
</dbReference>
<dbReference type="GO" id="GO:0034040">
    <property type="term" value="F:ATPase-coupled lipid transmembrane transporter activity"/>
    <property type="evidence" value="ECO:0007669"/>
    <property type="project" value="TreeGrafter"/>
</dbReference>
<feature type="transmembrane region" description="Helical" evidence="9">
    <location>
        <begin position="224"/>
        <end position="248"/>
    </location>
</feature>
<keyword evidence="14" id="KW-1185">Reference proteome</keyword>
<keyword evidence="2" id="KW-0813">Transport</keyword>
<dbReference type="PROSITE" id="PS50929">
    <property type="entry name" value="ABC_TM1F"/>
    <property type="match status" value="1"/>
</dbReference>
<evidence type="ECO:0000256" key="5">
    <source>
        <dbReference type="ARBA" id="ARBA00022741"/>
    </source>
</evidence>
<feature type="domain" description="Peptidase C39" evidence="12">
    <location>
        <begin position="40"/>
        <end position="159"/>
    </location>
</feature>
<gene>
    <name evidence="13" type="ORF">NITHO_5020003</name>
</gene>
<evidence type="ECO:0000259" key="11">
    <source>
        <dbReference type="PROSITE" id="PS50929"/>
    </source>
</evidence>
<feature type="domain" description="ABC transmembrane type-1" evidence="11">
    <location>
        <begin position="192"/>
        <end position="473"/>
    </location>
</feature>
<dbReference type="Pfam" id="PF00005">
    <property type="entry name" value="ABC_tran"/>
    <property type="match status" value="1"/>
</dbReference>
<keyword evidence="3" id="KW-1003">Cell membrane</keyword>
<feature type="transmembrane region" description="Helical" evidence="9">
    <location>
        <begin position="328"/>
        <end position="348"/>
    </location>
</feature>
<dbReference type="InterPro" id="IPR011527">
    <property type="entry name" value="ABC1_TM_dom"/>
</dbReference>
<comment type="caution">
    <text evidence="13">The sequence shown here is derived from an EMBL/GenBank/DDBJ whole genome shotgun (WGS) entry which is preliminary data.</text>
</comment>
<dbReference type="InterPro" id="IPR003439">
    <property type="entry name" value="ABC_transporter-like_ATP-bd"/>
</dbReference>
<dbReference type="FunFam" id="3.40.50.300:FF:000299">
    <property type="entry name" value="ABC transporter ATP-binding protein/permease"/>
    <property type="match status" value="1"/>
</dbReference>
<dbReference type="GO" id="GO:0005524">
    <property type="term" value="F:ATP binding"/>
    <property type="evidence" value="ECO:0007669"/>
    <property type="project" value="UniProtKB-KW"/>
</dbReference>